<evidence type="ECO:0000313" key="3">
    <source>
        <dbReference type="Proteomes" id="UP000002009"/>
    </source>
</evidence>
<reference evidence="2 3" key="1">
    <citation type="journal article" date="2009" name="Science">
        <title>Green evolution and dynamic adaptations revealed by genomes of the marine picoeukaryotes Micromonas.</title>
        <authorList>
            <person name="Worden A.Z."/>
            <person name="Lee J.H."/>
            <person name="Mock T."/>
            <person name="Rouze P."/>
            <person name="Simmons M.P."/>
            <person name="Aerts A.L."/>
            <person name="Allen A.E."/>
            <person name="Cuvelier M.L."/>
            <person name="Derelle E."/>
            <person name="Everett M.V."/>
            <person name="Foulon E."/>
            <person name="Grimwood J."/>
            <person name="Gundlach H."/>
            <person name="Henrissat B."/>
            <person name="Napoli C."/>
            <person name="McDonald S.M."/>
            <person name="Parker M.S."/>
            <person name="Rombauts S."/>
            <person name="Salamov A."/>
            <person name="Von Dassow P."/>
            <person name="Badger J.H."/>
            <person name="Coutinho P.M."/>
            <person name="Demir E."/>
            <person name="Dubchak I."/>
            <person name="Gentemann C."/>
            <person name="Eikrem W."/>
            <person name="Gready J.E."/>
            <person name="John U."/>
            <person name="Lanier W."/>
            <person name="Lindquist E.A."/>
            <person name="Lucas S."/>
            <person name="Mayer K.F."/>
            <person name="Moreau H."/>
            <person name="Not F."/>
            <person name="Otillar R."/>
            <person name="Panaud O."/>
            <person name="Pangilinan J."/>
            <person name="Paulsen I."/>
            <person name="Piegu B."/>
            <person name="Poliakov A."/>
            <person name="Robbens S."/>
            <person name="Schmutz J."/>
            <person name="Toulza E."/>
            <person name="Wyss T."/>
            <person name="Zelensky A."/>
            <person name="Zhou K."/>
            <person name="Armbrust E.V."/>
            <person name="Bhattacharya D."/>
            <person name="Goodenough U.W."/>
            <person name="Van de Peer Y."/>
            <person name="Grigoriev I.V."/>
        </authorList>
    </citation>
    <scope>NUCLEOTIDE SEQUENCE [LARGE SCALE GENOMIC DNA]</scope>
    <source>
        <strain evidence="3">RCC299 / NOUM17</strain>
    </source>
</reference>
<proteinExistence type="predicted"/>
<dbReference type="RefSeq" id="XP_002508656.1">
    <property type="nucleotide sequence ID" value="XM_002508610.1"/>
</dbReference>
<dbReference type="KEGG" id="mis:MICPUN_61718"/>
<accession>C1FI15</accession>
<dbReference type="Proteomes" id="UP000002009">
    <property type="component" value="Chromosome 10"/>
</dbReference>
<dbReference type="OMA" id="MPRNGET"/>
<dbReference type="GeneID" id="8246933"/>
<dbReference type="InParanoid" id="C1FI15"/>
<evidence type="ECO:0000313" key="2">
    <source>
        <dbReference type="EMBL" id="ACO69914.1"/>
    </source>
</evidence>
<dbReference type="EMBL" id="CP001576">
    <property type="protein sequence ID" value="ACO69914.1"/>
    <property type="molecule type" value="Genomic_DNA"/>
</dbReference>
<keyword evidence="3" id="KW-1185">Reference proteome</keyword>
<name>C1FI15_MICCC</name>
<dbReference type="AlphaFoldDB" id="C1FI15"/>
<sequence>MPRNGETQLVQTERDEGIRLHTGATARPCARIGSTAPTAPSARAHGTMSEAKPSSGDATLDALVRDLSAKVRATDGRWVEENAPKDGAKSIYDDFEGAIASAPRIDGTPGGAVQSAADALEEQLAAFDAGGVGSAGVPIVDIDSMDDDAMGAMLGGGGAAAEFNSFADDIVAMMLRHEEKKRAEGGPALGEAIGSDQGGGLAGKFDAVGDEMGGLTIAEKGREGGDGELKGLMATLSSQLREEKAKKGGK</sequence>
<feature type="region of interest" description="Disordered" evidence="1">
    <location>
        <begin position="31"/>
        <end position="56"/>
    </location>
</feature>
<organism evidence="2 3">
    <name type="scientific">Micromonas commoda (strain RCC299 / NOUM17 / CCMP2709)</name>
    <name type="common">Picoplanktonic green alga</name>
    <dbReference type="NCBI Taxonomy" id="296587"/>
    <lineage>
        <taxon>Eukaryota</taxon>
        <taxon>Viridiplantae</taxon>
        <taxon>Chlorophyta</taxon>
        <taxon>Mamiellophyceae</taxon>
        <taxon>Mamiellales</taxon>
        <taxon>Mamiellaceae</taxon>
        <taxon>Micromonas</taxon>
    </lineage>
</organism>
<protein>
    <submittedName>
        <fullName evidence="2">Uncharacterized protein</fullName>
    </submittedName>
</protein>
<gene>
    <name evidence="2" type="ORF">MICPUN_61718</name>
</gene>
<evidence type="ECO:0000256" key="1">
    <source>
        <dbReference type="SAM" id="MobiDB-lite"/>
    </source>
</evidence>